<name>A0A2G5SL36_9PELO</name>
<accession>A0A2G5SL36</accession>
<comment type="caution">
    <text evidence="2">The sequence shown here is derived from an EMBL/GenBank/DDBJ whole genome shotgun (WGS) entry which is preliminary data.</text>
</comment>
<feature type="compositionally biased region" description="Low complexity" evidence="1">
    <location>
        <begin position="29"/>
        <end position="53"/>
    </location>
</feature>
<feature type="compositionally biased region" description="Polar residues" evidence="1">
    <location>
        <begin position="98"/>
        <end position="111"/>
    </location>
</feature>
<dbReference type="Proteomes" id="UP000230233">
    <property type="component" value="Chromosome X"/>
</dbReference>
<proteinExistence type="predicted"/>
<keyword evidence="3" id="KW-1185">Reference proteome</keyword>
<gene>
    <name evidence="2" type="primary">Cnig_chr_X.g22619</name>
    <name evidence="2" type="ORF">B9Z55_022619</name>
</gene>
<evidence type="ECO:0000313" key="2">
    <source>
        <dbReference type="EMBL" id="PIC15770.1"/>
    </source>
</evidence>
<organism evidence="2 3">
    <name type="scientific">Caenorhabditis nigoni</name>
    <dbReference type="NCBI Taxonomy" id="1611254"/>
    <lineage>
        <taxon>Eukaryota</taxon>
        <taxon>Metazoa</taxon>
        <taxon>Ecdysozoa</taxon>
        <taxon>Nematoda</taxon>
        <taxon>Chromadorea</taxon>
        <taxon>Rhabditida</taxon>
        <taxon>Rhabditina</taxon>
        <taxon>Rhabditomorpha</taxon>
        <taxon>Rhabditoidea</taxon>
        <taxon>Rhabditidae</taxon>
        <taxon>Peloderinae</taxon>
        <taxon>Caenorhabditis</taxon>
    </lineage>
</organism>
<evidence type="ECO:0000256" key="1">
    <source>
        <dbReference type="SAM" id="MobiDB-lite"/>
    </source>
</evidence>
<protein>
    <submittedName>
        <fullName evidence="2">Uncharacterized protein</fullName>
    </submittedName>
</protein>
<feature type="compositionally biased region" description="Low complexity" evidence="1">
    <location>
        <begin position="162"/>
        <end position="171"/>
    </location>
</feature>
<feature type="region of interest" description="Disordered" evidence="1">
    <location>
        <begin position="1"/>
        <end position="225"/>
    </location>
</feature>
<feature type="compositionally biased region" description="Low complexity" evidence="1">
    <location>
        <begin position="214"/>
        <end position="225"/>
    </location>
</feature>
<dbReference type="AlphaFoldDB" id="A0A2G5SL36"/>
<feature type="compositionally biased region" description="Acidic residues" evidence="1">
    <location>
        <begin position="9"/>
        <end position="28"/>
    </location>
</feature>
<feature type="compositionally biased region" description="Acidic residues" evidence="1">
    <location>
        <begin position="673"/>
        <end position="682"/>
    </location>
</feature>
<feature type="compositionally biased region" description="Low complexity" evidence="1">
    <location>
        <begin position="112"/>
        <end position="124"/>
    </location>
</feature>
<sequence length="682" mass="71597">MKPKIVVDENLEPEDDEDVLESSDDEIDLSVTTKSPTPSSLGSPAGPSSPCGSQEPNELQMPKTPVKDGLPIADGTLFSAESPEHSSMVPKRRRIESLKSTETASSANKQNGRSAGCSSSNGSSVPDELAKPMGTPVKVGLPIPKRSPKCGPIVPKRRRIESPSSTETSSSAKPQKGQLQPTGVAPPNESSIPDGFVKPKGTSSEVSIPIPSGSPECKSSPSEISSSTKFPIPAGCIERVGNAVKVGLPIPARSPECGSIVPKRSKIAVELPPVTEAKSQKGQMSFASPNGTPVSAGFENPYMNLQIQLSRFCKAIYETPNPVVASFPGNTSFPPEYAEPAKNPITAVPRTPELIACPAKWKEAQARIAQVSLQMKSHGTKLEEIKSEVAHVLSLIKCSLADNLEKPNGDSVAFEPPIPAGLREGLSQLDTVATIESSVPAAPKQVNGIVNAVESPITIGSSSPTASSDQNGFSMKIRSQTRTEASLPTGSINEAAVASPIQSSVPNGSEQVNESSVPIVTLELVSNKSNGCPAAIGPLISSTTMSFPAGSRKRRAEQVAITSGYAQSDEQPMAIETTMPAGFSTKMAKAKSTNPNKFPTAAGSPFSSVRAFSNAFFGQWKRVQSCLVKFASMLVFLPNDNSATSPFESSLPDEAVSVPLPKPQPSENGPESIDMEIGEDDY</sequence>
<evidence type="ECO:0000313" key="3">
    <source>
        <dbReference type="Proteomes" id="UP000230233"/>
    </source>
</evidence>
<feature type="region of interest" description="Disordered" evidence="1">
    <location>
        <begin position="644"/>
        <end position="682"/>
    </location>
</feature>
<reference evidence="3" key="1">
    <citation type="submission" date="2017-10" db="EMBL/GenBank/DDBJ databases">
        <title>Rapid genome shrinkage in a self-fertile nematode reveals novel sperm competition proteins.</title>
        <authorList>
            <person name="Yin D."/>
            <person name="Schwarz E.M."/>
            <person name="Thomas C.G."/>
            <person name="Felde R.L."/>
            <person name="Korf I.F."/>
            <person name="Cutter A.D."/>
            <person name="Schartner C.M."/>
            <person name="Ralston E.J."/>
            <person name="Meyer B.J."/>
            <person name="Haag E.S."/>
        </authorList>
    </citation>
    <scope>NUCLEOTIDE SEQUENCE [LARGE SCALE GENOMIC DNA]</scope>
    <source>
        <strain evidence="3">JU1422</strain>
    </source>
</reference>
<dbReference type="EMBL" id="PDUG01000006">
    <property type="protein sequence ID" value="PIC15770.1"/>
    <property type="molecule type" value="Genomic_DNA"/>
</dbReference>